<reference evidence="8" key="1">
    <citation type="submission" date="2019-04" db="EMBL/GenBank/DDBJ databases">
        <title>Analysis of the testis transcriptome of the Chagas disease vector Rhodnius prolixus.</title>
        <authorList>
            <person name="Cesar J."/>
            <person name="Ribeiro J.M."/>
            <person name="Pereira M.H."/>
            <person name="Araujo R.N."/>
            <person name="Gontijo N.F."/>
            <person name="Pessoa G."/>
            <person name="Sant'Anna M.V."/>
            <person name="Sorgine M.H."/>
            <person name="Majerowicz D."/>
            <person name="Carvalho A.B."/>
            <person name="Braz G."/>
            <person name="Mesquita R."/>
            <person name="Lagerblad P.O."/>
            <person name="Koerich L.B."/>
        </authorList>
    </citation>
    <scope>NUCLEOTIDE SEQUENCE</scope>
</reference>
<evidence type="ECO:0000256" key="3">
    <source>
        <dbReference type="ARBA" id="ARBA00023043"/>
    </source>
</evidence>
<feature type="transmembrane region" description="Helical" evidence="7">
    <location>
        <begin position="12"/>
        <end position="31"/>
    </location>
</feature>
<accession>A0A4P6D9D1</accession>
<evidence type="ECO:0000256" key="5">
    <source>
        <dbReference type="ARBA" id="ARBA00023180"/>
    </source>
</evidence>
<evidence type="ECO:0000256" key="7">
    <source>
        <dbReference type="SAM" id="Phobius"/>
    </source>
</evidence>
<keyword evidence="1" id="KW-0813">Transport</keyword>
<name>A0A4P6D9D1_RHOPR</name>
<organism evidence="8">
    <name type="scientific">Rhodnius prolixus</name>
    <name type="common">Triatomid bug</name>
    <dbReference type="NCBI Taxonomy" id="13249"/>
    <lineage>
        <taxon>Eukaryota</taxon>
        <taxon>Metazoa</taxon>
        <taxon>Ecdysozoa</taxon>
        <taxon>Arthropoda</taxon>
        <taxon>Hexapoda</taxon>
        <taxon>Insecta</taxon>
        <taxon>Pterygota</taxon>
        <taxon>Neoptera</taxon>
        <taxon>Paraneoptera</taxon>
        <taxon>Hemiptera</taxon>
        <taxon>Heteroptera</taxon>
        <taxon>Panheteroptera</taxon>
        <taxon>Cimicomorpha</taxon>
        <taxon>Reduviidae</taxon>
        <taxon>Triatominae</taxon>
        <taxon>Rhodnius</taxon>
    </lineage>
</organism>
<dbReference type="PANTHER" id="PTHR47143:SF1">
    <property type="entry name" value="ION_TRANS DOMAIN-CONTAINING PROTEIN"/>
    <property type="match status" value="1"/>
</dbReference>
<keyword evidence="3" id="KW-0040">ANK repeat</keyword>
<protein>
    <recommendedName>
        <fullName evidence="9">Ion transport domain-containing protein</fullName>
    </recommendedName>
</protein>
<keyword evidence="7" id="KW-0812">Transmembrane</keyword>
<evidence type="ECO:0000256" key="4">
    <source>
        <dbReference type="ARBA" id="ARBA00023065"/>
    </source>
</evidence>
<evidence type="ECO:0000256" key="6">
    <source>
        <dbReference type="ARBA" id="ARBA00023303"/>
    </source>
</evidence>
<dbReference type="EMBL" id="GHKJ01000862">
    <property type="protein sequence ID" value="MOY45892.1"/>
    <property type="molecule type" value="Transcribed_RNA"/>
</dbReference>
<dbReference type="InterPro" id="IPR052076">
    <property type="entry name" value="TRP_cation_channel"/>
</dbReference>
<evidence type="ECO:0000256" key="1">
    <source>
        <dbReference type="ARBA" id="ARBA00022448"/>
    </source>
</evidence>
<dbReference type="AlphaFoldDB" id="A0A4P6D9D1"/>
<keyword evidence="5" id="KW-0325">Glycoprotein</keyword>
<keyword evidence="7" id="KW-1133">Transmembrane helix</keyword>
<dbReference type="PANTHER" id="PTHR47143">
    <property type="entry name" value="TRANSIENT RECEPTOR POTENTIAL CATION CHANNEL PROTEIN PAINLESS"/>
    <property type="match status" value="1"/>
</dbReference>
<dbReference type="VEuPathDB" id="VectorBase:RPRC005370"/>
<keyword evidence="7" id="KW-0472">Membrane</keyword>
<evidence type="ECO:0000256" key="2">
    <source>
        <dbReference type="ARBA" id="ARBA00022737"/>
    </source>
</evidence>
<dbReference type="GO" id="GO:1902495">
    <property type="term" value="C:transmembrane transporter complex"/>
    <property type="evidence" value="ECO:0007669"/>
    <property type="project" value="TreeGrafter"/>
</dbReference>
<keyword evidence="2" id="KW-0677">Repeat</keyword>
<dbReference type="GO" id="GO:0022857">
    <property type="term" value="F:transmembrane transporter activity"/>
    <property type="evidence" value="ECO:0007669"/>
    <property type="project" value="TreeGrafter"/>
</dbReference>
<dbReference type="GO" id="GO:0034220">
    <property type="term" value="P:monoatomic ion transmembrane transport"/>
    <property type="evidence" value="ECO:0007669"/>
    <property type="project" value="UniProtKB-KW"/>
</dbReference>
<evidence type="ECO:0008006" key="9">
    <source>
        <dbReference type="Google" id="ProtNLM"/>
    </source>
</evidence>
<keyword evidence="6" id="KW-0407">Ion channel</keyword>
<sequence>MFYQVLCSIVSYLPLCTILTLSFSLCFYIIFHESPLFSDPYNSFLFTVMVLLEGNTQSFPTFERRTESSSLNKSYETNFVTITSQLIETILLFTFKIFVTLALLNMLIGLSVRGASELEKSGHIQRLKTKVSVLSEWENFSHLRIYKCLSKYHLLYMFGVKPNLLESLTIPLIIYPLENPLKIFDMNKIKNSCHKERRYNIGRC</sequence>
<proteinExistence type="predicted"/>
<evidence type="ECO:0000313" key="8">
    <source>
        <dbReference type="EMBL" id="MOY45892.1"/>
    </source>
</evidence>
<keyword evidence="4" id="KW-0406">Ion transport</keyword>
<feature type="transmembrane region" description="Helical" evidence="7">
    <location>
        <begin position="90"/>
        <end position="112"/>
    </location>
</feature>